<dbReference type="SUPFAM" id="SSF51735">
    <property type="entry name" value="NAD(P)-binding Rossmann-fold domains"/>
    <property type="match status" value="1"/>
</dbReference>
<evidence type="ECO:0000313" key="5">
    <source>
        <dbReference type="Proteomes" id="UP001553161"/>
    </source>
</evidence>
<dbReference type="Gene3D" id="3.40.50.720">
    <property type="entry name" value="NAD(P)-binding Rossmann-like Domain"/>
    <property type="match status" value="1"/>
</dbReference>
<evidence type="ECO:0000256" key="1">
    <source>
        <dbReference type="ARBA" id="ARBA00023002"/>
    </source>
</evidence>
<feature type="domain" description="Ketoreductase" evidence="3">
    <location>
        <begin position="6"/>
        <end position="192"/>
    </location>
</feature>
<dbReference type="PANTHER" id="PTHR43658:SF8">
    <property type="entry name" value="17-BETA-HYDROXYSTEROID DEHYDROGENASE 14-RELATED"/>
    <property type="match status" value="1"/>
</dbReference>
<dbReference type="PRINTS" id="PR00081">
    <property type="entry name" value="GDHRDH"/>
</dbReference>
<protein>
    <submittedName>
        <fullName evidence="4">SDR family NAD(P)-dependent oxidoreductase</fullName>
    </submittedName>
</protein>
<comment type="similarity">
    <text evidence="2">Belongs to the short-chain dehydrogenases/reductases (SDR) family.</text>
</comment>
<dbReference type="PRINTS" id="PR00080">
    <property type="entry name" value="SDRFAMILY"/>
</dbReference>
<keyword evidence="5" id="KW-1185">Reference proteome</keyword>
<dbReference type="RefSeq" id="WP_366192573.1">
    <property type="nucleotide sequence ID" value="NZ_JBFBVU010000008.1"/>
</dbReference>
<proteinExistence type="inferred from homology"/>
<organism evidence="4 5">
    <name type="scientific">Meridianimarinicoccus marinus</name>
    <dbReference type="NCBI Taxonomy" id="3231483"/>
    <lineage>
        <taxon>Bacteria</taxon>
        <taxon>Pseudomonadati</taxon>
        <taxon>Pseudomonadota</taxon>
        <taxon>Alphaproteobacteria</taxon>
        <taxon>Rhodobacterales</taxon>
        <taxon>Paracoccaceae</taxon>
        <taxon>Meridianimarinicoccus</taxon>
    </lineage>
</organism>
<comment type="caution">
    <text evidence="4">The sequence shown here is derived from an EMBL/GenBank/DDBJ whole genome shotgun (WGS) entry which is preliminary data.</text>
</comment>
<keyword evidence="1" id="KW-0560">Oxidoreductase</keyword>
<name>A0ABV3L5C6_9RHOB</name>
<dbReference type="PANTHER" id="PTHR43658">
    <property type="entry name" value="SHORT-CHAIN DEHYDROGENASE/REDUCTASE"/>
    <property type="match status" value="1"/>
</dbReference>
<dbReference type="SMART" id="SM00822">
    <property type="entry name" value="PKS_KR"/>
    <property type="match status" value="1"/>
</dbReference>
<evidence type="ECO:0000313" key="4">
    <source>
        <dbReference type="EMBL" id="MEV8466784.1"/>
    </source>
</evidence>
<dbReference type="Pfam" id="PF00106">
    <property type="entry name" value="adh_short"/>
    <property type="match status" value="1"/>
</dbReference>
<sequence>MDLNGLTAIVTGGASGLGEATVRALVAQGARVAIFDLNAERGAALVSDLGAATMFRSVDVSDAASVAEALRAVEAAFGIPGAAVNCAGIVLAKTTLGKAGPHPLDAYAKVIDVNLKGTFNVLRLVAARMAEAAPGLDGERGVIVNTASVAAFDGQRGQAAYAASKGGIAATSLPVARDLARNGIRVNAIAPGLFLTPMAEELGEEVCAQLAKDVVFPKRLGKPSEFADAVLFLIRNTYMNGETLRLDGAVRLP</sequence>
<dbReference type="Proteomes" id="UP001553161">
    <property type="component" value="Unassembled WGS sequence"/>
</dbReference>
<accession>A0ABV3L5C6</accession>
<gene>
    <name evidence="4" type="ORF">AB0T83_08345</name>
</gene>
<dbReference type="InterPro" id="IPR002347">
    <property type="entry name" value="SDR_fam"/>
</dbReference>
<dbReference type="InterPro" id="IPR057326">
    <property type="entry name" value="KR_dom"/>
</dbReference>
<dbReference type="InterPro" id="IPR036291">
    <property type="entry name" value="NAD(P)-bd_dom_sf"/>
</dbReference>
<reference evidence="4 5" key="1">
    <citation type="submission" date="2024-07" db="EMBL/GenBank/DDBJ databases">
        <authorList>
            <person name="Kang M."/>
        </authorList>
    </citation>
    <scope>NUCLEOTIDE SEQUENCE [LARGE SCALE GENOMIC DNA]</scope>
    <source>
        <strain evidence="4 5">DFM31</strain>
    </source>
</reference>
<evidence type="ECO:0000256" key="2">
    <source>
        <dbReference type="RuleBase" id="RU000363"/>
    </source>
</evidence>
<evidence type="ECO:0000259" key="3">
    <source>
        <dbReference type="SMART" id="SM00822"/>
    </source>
</evidence>
<dbReference type="EMBL" id="JBFBVU010000008">
    <property type="protein sequence ID" value="MEV8466784.1"/>
    <property type="molecule type" value="Genomic_DNA"/>
</dbReference>